<dbReference type="SMART" id="SM00850">
    <property type="entry name" value="LytTR"/>
    <property type="match status" value="1"/>
</dbReference>
<feature type="modified residue" description="4-aspartylphosphate" evidence="1">
    <location>
        <position position="55"/>
    </location>
</feature>
<dbReference type="PANTHER" id="PTHR37299:SF1">
    <property type="entry name" value="STAGE 0 SPORULATION PROTEIN A HOMOLOG"/>
    <property type="match status" value="1"/>
</dbReference>
<dbReference type="InterPro" id="IPR046947">
    <property type="entry name" value="LytR-like"/>
</dbReference>
<keyword evidence="1" id="KW-0597">Phosphoprotein</keyword>
<organism evidence="4 5">
    <name type="scientific">Chitinophaga caseinilytica</name>
    <dbReference type="NCBI Taxonomy" id="2267521"/>
    <lineage>
        <taxon>Bacteria</taxon>
        <taxon>Pseudomonadati</taxon>
        <taxon>Bacteroidota</taxon>
        <taxon>Chitinophagia</taxon>
        <taxon>Chitinophagales</taxon>
        <taxon>Chitinophagaceae</taxon>
        <taxon>Chitinophaga</taxon>
    </lineage>
</organism>
<evidence type="ECO:0000259" key="3">
    <source>
        <dbReference type="PROSITE" id="PS50930"/>
    </source>
</evidence>
<dbReference type="PANTHER" id="PTHR37299">
    <property type="entry name" value="TRANSCRIPTIONAL REGULATOR-RELATED"/>
    <property type="match status" value="1"/>
</dbReference>
<evidence type="ECO:0000256" key="1">
    <source>
        <dbReference type="PROSITE-ProRule" id="PRU00169"/>
    </source>
</evidence>
<dbReference type="Pfam" id="PF00072">
    <property type="entry name" value="Response_reg"/>
    <property type="match status" value="1"/>
</dbReference>
<name>A0ABZ2Z075_9BACT</name>
<dbReference type="Pfam" id="PF04397">
    <property type="entry name" value="LytTR"/>
    <property type="match status" value="1"/>
</dbReference>
<protein>
    <submittedName>
        <fullName evidence="4">LytTR family DNA-binding domain-containing protein</fullName>
    </submittedName>
</protein>
<evidence type="ECO:0000313" key="5">
    <source>
        <dbReference type="Proteomes" id="UP001449657"/>
    </source>
</evidence>
<dbReference type="PROSITE" id="PS50930">
    <property type="entry name" value="HTH_LYTTR"/>
    <property type="match status" value="1"/>
</dbReference>
<dbReference type="InterPro" id="IPR001789">
    <property type="entry name" value="Sig_transdc_resp-reg_receiver"/>
</dbReference>
<dbReference type="Gene3D" id="2.40.50.1020">
    <property type="entry name" value="LytTr DNA-binding domain"/>
    <property type="match status" value="1"/>
</dbReference>
<evidence type="ECO:0000313" key="4">
    <source>
        <dbReference type="EMBL" id="WZN45523.1"/>
    </source>
</evidence>
<evidence type="ECO:0000259" key="2">
    <source>
        <dbReference type="PROSITE" id="PS50110"/>
    </source>
</evidence>
<sequence>MKIKCLIVDDEPLAIALLENHIGRLSALEVVGTCANAMQAAQELRAQTVDLLFLDIKMPQITGIEFLKTLRQPPAVIFTTAYREYALEGYELDIVDYLLKPITFERFFKAVERYYSRFSPKDPPVNPMARHQPEEEYIAIKTGNKYNRIPVNDILYIESVKDYVVLHRADGSTFMAKFKIGDMEIEVKDKRFLRIHRSFIVNLSKVTAFTAQDVEIGRLELPIGANYRDIVFKVLKAGQ</sequence>
<dbReference type="GO" id="GO:0003677">
    <property type="term" value="F:DNA binding"/>
    <property type="evidence" value="ECO:0007669"/>
    <property type="project" value="UniProtKB-KW"/>
</dbReference>
<proteinExistence type="predicted"/>
<gene>
    <name evidence="4" type="ORF">WJU22_21730</name>
</gene>
<keyword evidence="4" id="KW-0238">DNA-binding</keyword>
<dbReference type="RefSeq" id="WP_341840275.1">
    <property type="nucleotide sequence ID" value="NZ_CP149792.1"/>
</dbReference>
<dbReference type="EMBL" id="CP150096">
    <property type="protein sequence ID" value="WZN45523.1"/>
    <property type="molecule type" value="Genomic_DNA"/>
</dbReference>
<dbReference type="InterPro" id="IPR007492">
    <property type="entry name" value="LytTR_DNA-bd_dom"/>
</dbReference>
<keyword evidence="5" id="KW-1185">Reference proteome</keyword>
<dbReference type="PROSITE" id="PS50110">
    <property type="entry name" value="RESPONSE_REGULATORY"/>
    <property type="match status" value="1"/>
</dbReference>
<dbReference type="Proteomes" id="UP001449657">
    <property type="component" value="Chromosome"/>
</dbReference>
<dbReference type="SMART" id="SM00448">
    <property type="entry name" value="REC"/>
    <property type="match status" value="1"/>
</dbReference>
<feature type="domain" description="Response regulatory" evidence="2">
    <location>
        <begin position="4"/>
        <end position="115"/>
    </location>
</feature>
<dbReference type="InterPro" id="IPR011006">
    <property type="entry name" value="CheY-like_superfamily"/>
</dbReference>
<reference evidence="4 5" key="1">
    <citation type="submission" date="2024-03" db="EMBL/GenBank/DDBJ databases">
        <title>Chitinophaga caseinilytica sp. nov., a casein hydrolysing bacterium isolated from forest soil.</title>
        <authorList>
            <person name="Lee D.S."/>
            <person name="Han D.M."/>
            <person name="Baek J.H."/>
            <person name="Choi D.G."/>
            <person name="Jeon J.H."/>
            <person name="Jeon C.O."/>
        </authorList>
    </citation>
    <scope>NUCLEOTIDE SEQUENCE [LARGE SCALE GENOMIC DNA]</scope>
    <source>
        <strain evidence="4 5">KACC 19118</strain>
    </source>
</reference>
<feature type="domain" description="HTH LytTR-type" evidence="3">
    <location>
        <begin position="138"/>
        <end position="206"/>
    </location>
</feature>
<dbReference type="Gene3D" id="3.40.50.2300">
    <property type="match status" value="1"/>
</dbReference>
<dbReference type="SUPFAM" id="SSF52172">
    <property type="entry name" value="CheY-like"/>
    <property type="match status" value="1"/>
</dbReference>
<accession>A0ABZ2Z075</accession>